<dbReference type="Proteomes" id="UP000093111">
    <property type="component" value="Plasmid pF5.1a"/>
</dbReference>
<dbReference type="Gene3D" id="3.40.30.120">
    <property type="match status" value="1"/>
</dbReference>
<protein>
    <submittedName>
        <fullName evidence="4">2,4-dichlorophenol 6-monooxygenase</fullName>
    </submittedName>
</protein>
<evidence type="ECO:0000256" key="2">
    <source>
        <dbReference type="ARBA" id="ARBA00022827"/>
    </source>
</evidence>
<keyword evidence="4" id="KW-0560">Oxidoreductase</keyword>
<feature type="domain" description="FAD-binding" evidence="3">
    <location>
        <begin position="7"/>
        <end position="370"/>
    </location>
</feature>
<evidence type="ECO:0000313" key="5">
    <source>
        <dbReference type="Proteomes" id="UP000093111"/>
    </source>
</evidence>
<keyword evidence="5" id="KW-1185">Reference proteome</keyword>
<dbReference type="GO" id="GO:0016709">
    <property type="term" value="F:oxidoreductase activity, acting on paired donors, with incorporation or reduction of molecular oxygen, NAD(P)H as one donor, and incorporation of one atom of oxygen"/>
    <property type="evidence" value="ECO:0007669"/>
    <property type="project" value="UniProtKB-ARBA"/>
</dbReference>
<evidence type="ECO:0000256" key="1">
    <source>
        <dbReference type="ARBA" id="ARBA00022630"/>
    </source>
</evidence>
<gene>
    <name evidence="4" type="ORF">ADU59_00560</name>
</gene>
<evidence type="ECO:0000259" key="3">
    <source>
        <dbReference type="Pfam" id="PF01494"/>
    </source>
</evidence>
<dbReference type="PRINTS" id="PR00420">
    <property type="entry name" value="RNGMNOXGNASE"/>
</dbReference>
<dbReference type="OrthoDB" id="9791689at2"/>
<keyword evidence="4" id="KW-0503">Monooxygenase</keyword>
<sequence>MTQREFDTDVLVVGTGPMGATTALALAKYGVRVHAISRWNWLANTPRAHITNQRTVEVLRSLGIEEELKQQATAWDKMGDTLFTTSFAGPEIARLQTWGTGDLRFGDYIEASPCPMLDVPQPVMEPILVNAAARSGAQMSFNTEYLSHEQDEGGVTVRLRNHISGQDYEQRVRFLVGADGARSQVAADIGLPFEGVLARAGTLYVQFKADLSKYVAHRPSILHWIVNPEAGFGEIGMGLLRAVKPWTEWIAGWGFDMSKGDPDTSRENALEKIRSLVGDPGLECEILSISPWYVNQQYALEYSRGRVFCGGDAVHRHPPSSGLGLNTSVQDGFNLAWKLAYVIKGYASLDHLSSYGDERAPVGRQIVERANQSRLDYAPMRTAFYGKPSGFSGTLEHFLEGFFAADEQGVETRRKMAEALELKNYEFNAEGTEMNQRYESDGIIGETEPETWSRDRQLYHQPSSRPGAKIPHAWLVGPDGRRISTLDVIGHGCFTLVTGIAGFAWEQAVASLDLPFLRCVRIGIGRYTDPYFYWARLREIDEGGALLVRPDGVIAWRRKEAVSIQRDAETQLADALDAVLGRAKFKMTDDARSSGAAA</sequence>
<dbReference type="PATRIC" id="fig|1612624.7.peg.117"/>
<dbReference type="GO" id="GO:0071949">
    <property type="term" value="F:FAD binding"/>
    <property type="evidence" value="ECO:0007669"/>
    <property type="project" value="InterPro"/>
</dbReference>
<dbReference type="EMBL" id="LGLV01000001">
    <property type="protein sequence ID" value="OBZ97540.1"/>
    <property type="molecule type" value="Genomic_DNA"/>
</dbReference>
<dbReference type="SUPFAM" id="SSF51905">
    <property type="entry name" value="FAD/NAD(P)-binding domain"/>
    <property type="match status" value="1"/>
</dbReference>
<dbReference type="AlphaFoldDB" id="A0A1C7P8P9"/>
<keyword evidence="2" id="KW-0274">FAD</keyword>
<organism evidence="4 5">
    <name type="scientific">Pararhizobium polonicum</name>
    <dbReference type="NCBI Taxonomy" id="1612624"/>
    <lineage>
        <taxon>Bacteria</taxon>
        <taxon>Pseudomonadati</taxon>
        <taxon>Pseudomonadota</taxon>
        <taxon>Alphaproteobacteria</taxon>
        <taxon>Hyphomicrobiales</taxon>
        <taxon>Rhizobiaceae</taxon>
        <taxon>Rhizobium/Agrobacterium group</taxon>
        <taxon>Pararhizobium</taxon>
    </lineage>
</organism>
<dbReference type="Gene3D" id="3.50.50.60">
    <property type="entry name" value="FAD/NAD(P)-binding domain"/>
    <property type="match status" value="1"/>
</dbReference>
<keyword evidence="1" id="KW-0285">Flavoprotein</keyword>
<dbReference type="PANTHER" id="PTHR43004:SF8">
    <property type="entry name" value="FAD-BINDING DOMAIN-CONTAINING PROTEIN-RELATED"/>
    <property type="match status" value="1"/>
</dbReference>
<dbReference type="InterPro" id="IPR036188">
    <property type="entry name" value="FAD/NAD-bd_sf"/>
</dbReference>
<dbReference type="InterPro" id="IPR050641">
    <property type="entry name" value="RIFMO-like"/>
</dbReference>
<dbReference type="Pfam" id="PF01494">
    <property type="entry name" value="FAD_binding_3"/>
    <property type="match status" value="1"/>
</dbReference>
<dbReference type="Gene3D" id="3.30.9.10">
    <property type="entry name" value="D-Amino Acid Oxidase, subunit A, domain 2"/>
    <property type="match status" value="1"/>
</dbReference>
<dbReference type="Pfam" id="PF21274">
    <property type="entry name" value="Rng_hyd_C"/>
    <property type="match status" value="1"/>
</dbReference>
<dbReference type="RefSeq" id="WP_068950688.1">
    <property type="nucleotide sequence ID" value="NZ_CM004502.1"/>
</dbReference>
<geneLocation type="plasmid" evidence="5">
    <name>pf5.1a</name>
</geneLocation>
<reference evidence="4 5" key="1">
    <citation type="journal article" date="2016" name="Syst. Appl. Microbiol.">
        <title>Pararhizobium polonicum sp. nov. isolated from tumors on stone fruit rootstocks.</title>
        <authorList>
            <person name="Pulawska J."/>
            <person name="Kuzmanovic N."/>
            <person name="Willems A."/>
            <person name="Pothier J.F."/>
        </authorList>
    </citation>
    <scope>NUCLEOTIDE SEQUENCE [LARGE SCALE GENOMIC DNA]</scope>
    <source>
        <strain evidence="4 5">F5.1</strain>
        <plasmid evidence="4">pF5.1a</plasmid>
    </source>
</reference>
<name>A0A1C7P8P9_9HYPH</name>
<evidence type="ECO:0000313" key="4">
    <source>
        <dbReference type="EMBL" id="OBZ97540.1"/>
    </source>
</evidence>
<keyword evidence="4" id="KW-0614">Plasmid</keyword>
<accession>A0A1C7P8P9</accession>
<dbReference type="PANTHER" id="PTHR43004">
    <property type="entry name" value="TRK SYSTEM POTASSIUM UPTAKE PROTEIN"/>
    <property type="match status" value="1"/>
</dbReference>
<proteinExistence type="predicted"/>
<comment type="caution">
    <text evidence="4">The sequence shown here is derived from an EMBL/GenBank/DDBJ whole genome shotgun (WGS) entry which is preliminary data.</text>
</comment>
<dbReference type="InterPro" id="IPR002938">
    <property type="entry name" value="FAD-bd"/>
</dbReference>